<reference evidence="8 9" key="1">
    <citation type="submission" date="2024-01" db="EMBL/GenBank/DDBJ databases">
        <title>A draft genome for a cacao thread blight-causing isolate of Paramarasmius palmivorus.</title>
        <authorList>
            <person name="Baruah I.K."/>
            <person name="Bukari Y."/>
            <person name="Amoako-Attah I."/>
            <person name="Meinhardt L.W."/>
            <person name="Bailey B.A."/>
            <person name="Cohen S.P."/>
        </authorList>
    </citation>
    <scope>NUCLEOTIDE SEQUENCE [LARGE SCALE GENOMIC DNA]</scope>
    <source>
        <strain evidence="8 9">GH-12</strain>
    </source>
</reference>
<dbReference type="Proteomes" id="UP001383192">
    <property type="component" value="Unassembled WGS sequence"/>
</dbReference>
<dbReference type="SMART" id="SM00028">
    <property type="entry name" value="TPR"/>
    <property type="match status" value="3"/>
</dbReference>
<protein>
    <recommendedName>
        <fullName evidence="4">RNA polymerase II-associated protein 3</fullName>
    </recommendedName>
</protein>
<dbReference type="Gene3D" id="1.25.40.10">
    <property type="entry name" value="Tetratricopeptide repeat domain"/>
    <property type="match status" value="1"/>
</dbReference>
<feature type="compositionally biased region" description="Basic and acidic residues" evidence="6">
    <location>
        <begin position="199"/>
        <end position="210"/>
    </location>
</feature>
<evidence type="ECO:0000256" key="6">
    <source>
        <dbReference type="SAM" id="MobiDB-lite"/>
    </source>
</evidence>
<dbReference type="GO" id="GO:0101031">
    <property type="term" value="C:protein folding chaperone complex"/>
    <property type="evidence" value="ECO:0007669"/>
    <property type="project" value="TreeGrafter"/>
</dbReference>
<evidence type="ECO:0000313" key="8">
    <source>
        <dbReference type="EMBL" id="KAK7025566.1"/>
    </source>
</evidence>
<dbReference type="InterPro" id="IPR051966">
    <property type="entry name" value="RPAP3"/>
</dbReference>
<dbReference type="InterPro" id="IPR011990">
    <property type="entry name" value="TPR-like_helical_dom_sf"/>
</dbReference>
<keyword evidence="9" id="KW-1185">Reference proteome</keyword>
<evidence type="ECO:0000256" key="5">
    <source>
        <dbReference type="PROSITE-ProRule" id="PRU00339"/>
    </source>
</evidence>
<feature type="region of interest" description="Disordered" evidence="6">
    <location>
        <begin position="123"/>
        <end position="250"/>
    </location>
</feature>
<dbReference type="InterPro" id="IPR019734">
    <property type="entry name" value="TPR_rpt"/>
</dbReference>
<proteinExistence type="inferred from homology"/>
<evidence type="ECO:0000256" key="2">
    <source>
        <dbReference type="ARBA" id="ARBA00022803"/>
    </source>
</evidence>
<dbReference type="InterPro" id="IPR025986">
    <property type="entry name" value="RPAP3-like_C"/>
</dbReference>
<keyword evidence="2 5" id="KW-0802">TPR repeat</keyword>
<evidence type="ECO:0000256" key="1">
    <source>
        <dbReference type="ARBA" id="ARBA00022737"/>
    </source>
</evidence>
<evidence type="ECO:0000256" key="4">
    <source>
        <dbReference type="ARBA" id="ARBA00040133"/>
    </source>
</evidence>
<evidence type="ECO:0000256" key="3">
    <source>
        <dbReference type="ARBA" id="ARBA00038275"/>
    </source>
</evidence>
<comment type="caution">
    <text evidence="8">The sequence shown here is derived from an EMBL/GenBank/DDBJ whole genome shotgun (WGS) entry which is preliminary data.</text>
</comment>
<accession>A0AAW0BHJ9</accession>
<feature type="compositionally biased region" description="Low complexity" evidence="6">
    <location>
        <begin position="237"/>
        <end position="246"/>
    </location>
</feature>
<dbReference type="PANTHER" id="PTHR46423">
    <property type="entry name" value="RNA POLYMERASE II-ASSOCIATED PROTEIN 3"/>
    <property type="match status" value="1"/>
</dbReference>
<feature type="compositionally biased region" description="Low complexity" evidence="6">
    <location>
        <begin position="162"/>
        <end position="174"/>
    </location>
</feature>
<dbReference type="InterPro" id="IPR013105">
    <property type="entry name" value="TPR_2"/>
</dbReference>
<dbReference type="AlphaFoldDB" id="A0AAW0BHJ9"/>
<keyword evidence="1" id="KW-0677">Repeat</keyword>
<organism evidence="8 9">
    <name type="scientific">Paramarasmius palmivorus</name>
    <dbReference type="NCBI Taxonomy" id="297713"/>
    <lineage>
        <taxon>Eukaryota</taxon>
        <taxon>Fungi</taxon>
        <taxon>Dikarya</taxon>
        <taxon>Basidiomycota</taxon>
        <taxon>Agaricomycotina</taxon>
        <taxon>Agaricomycetes</taxon>
        <taxon>Agaricomycetidae</taxon>
        <taxon>Agaricales</taxon>
        <taxon>Marasmiineae</taxon>
        <taxon>Marasmiaceae</taxon>
        <taxon>Paramarasmius</taxon>
    </lineage>
</organism>
<dbReference type="Pfam" id="PF07719">
    <property type="entry name" value="TPR_2"/>
    <property type="match status" value="1"/>
</dbReference>
<dbReference type="SUPFAM" id="SSF48452">
    <property type="entry name" value="TPR-like"/>
    <property type="match status" value="1"/>
</dbReference>
<feature type="repeat" description="TPR" evidence="5">
    <location>
        <begin position="75"/>
        <end position="108"/>
    </location>
</feature>
<comment type="similarity">
    <text evidence="3">Belongs to the RPAP3 family.</text>
</comment>
<gene>
    <name evidence="8" type="ORF">VNI00_015919</name>
</gene>
<feature type="domain" description="RNA-polymerase II-associated protein 3-like C-terminal" evidence="7">
    <location>
        <begin position="253"/>
        <end position="345"/>
    </location>
</feature>
<dbReference type="Pfam" id="PF13877">
    <property type="entry name" value="RPAP3_C"/>
    <property type="match status" value="1"/>
</dbReference>
<name>A0AAW0BHJ9_9AGAR</name>
<dbReference type="PROSITE" id="PS50005">
    <property type="entry name" value="TPR"/>
    <property type="match status" value="1"/>
</dbReference>
<dbReference type="Pfam" id="PF13432">
    <property type="entry name" value="TPR_16"/>
    <property type="match status" value="1"/>
</dbReference>
<dbReference type="EMBL" id="JAYKXP010000112">
    <property type="protein sequence ID" value="KAK7025566.1"/>
    <property type="molecule type" value="Genomic_DNA"/>
</dbReference>
<feature type="compositionally biased region" description="Pro residues" evidence="6">
    <location>
        <begin position="175"/>
        <end position="195"/>
    </location>
</feature>
<evidence type="ECO:0000313" key="9">
    <source>
        <dbReference type="Proteomes" id="UP001383192"/>
    </source>
</evidence>
<evidence type="ECO:0000259" key="7">
    <source>
        <dbReference type="Pfam" id="PF13877"/>
    </source>
</evidence>
<dbReference type="PANTHER" id="PTHR46423:SF1">
    <property type="entry name" value="RNA POLYMERASE II-ASSOCIATED PROTEIN 3"/>
    <property type="match status" value="1"/>
</dbReference>
<sequence length="370" mass="39976">MAPSEKAQKAKEQGNAAFKVGDYPTAIGHYSAAIIEDRKDPTFPLNRAAAYLKLGKNEDAERDCTTVLSLSPSNVKAIFRRGQARFGMGKLDEAKADFEAAAKMEPNNQAVKDELEKIQLLAQKKASKSTTGMSGPPDPRRRRVPIQIIDSPQGTPPVSREATSPQVQQSQSTPTPTPPSESPSAPIPSASPAPPKTFQEAKRAREETKPAVRVGGGIFRASGKNTLFGTKGKDDSPASPSATSSTRDNARPVANLFELSRAWGSASSSAERFQLIQNVDPSTYPSLFKTSLEPSLLISIVQTFLDVLSTDLDPDARDFIGRSMEGLLHVPRISTIALFLSGTEKDVVKSVLQKLDDAVLTDLWRSVLKY</sequence>